<dbReference type="KEGG" id="gtr:GLOTRDRAFT_103569"/>
<dbReference type="RefSeq" id="XP_007862509.1">
    <property type="nucleotide sequence ID" value="XM_007864318.1"/>
</dbReference>
<dbReference type="SUPFAM" id="SSF53335">
    <property type="entry name" value="S-adenosyl-L-methionine-dependent methyltransferases"/>
    <property type="match status" value="1"/>
</dbReference>
<evidence type="ECO:0000313" key="5">
    <source>
        <dbReference type="EMBL" id="EPQ59560.1"/>
    </source>
</evidence>
<evidence type="ECO:0000256" key="1">
    <source>
        <dbReference type="ARBA" id="ARBA00022553"/>
    </source>
</evidence>
<proteinExistence type="predicted"/>
<gene>
    <name evidence="5" type="ORF">GLOTRDRAFT_103569</name>
</gene>
<dbReference type="PROSITE" id="PS51585">
    <property type="entry name" value="SAM_MT_TPMT"/>
    <property type="match status" value="1"/>
</dbReference>
<keyword evidence="3 5" id="KW-0808">Transferase</keyword>
<dbReference type="HOGENOM" id="CLU_056435_1_1_1"/>
<dbReference type="Gene3D" id="3.40.50.150">
    <property type="entry name" value="Vaccinia Virus protein VP39"/>
    <property type="match status" value="1"/>
</dbReference>
<evidence type="ECO:0000256" key="3">
    <source>
        <dbReference type="ARBA" id="ARBA00022679"/>
    </source>
</evidence>
<keyword evidence="4" id="KW-0949">S-adenosyl-L-methionine</keyword>
<evidence type="ECO:0000313" key="6">
    <source>
        <dbReference type="Proteomes" id="UP000030669"/>
    </source>
</evidence>
<dbReference type="CDD" id="cd02440">
    <property type="entry name" value="AdoMet_MTases"/>
    <property type="match status" value="1"/>
</dbReference>
<dbReference type="AlphaFoldDB" id="S7RXD1"/>
<accession>S7RXD1</accession>
<dbReference type="InterPro" id="IPR029063">
    <property type="entry name" value="SAM-dependent_MTases_sf"/>
</dbReference>
<organism evidence="5 6">
    <name type="scientific">Gloeophyllum trabeum (strain ATCC 11539 / FP-39264 / Madison 617)</name>
    <name type="common">Brown rot fungus</name>
    <dbReference type="NCBI Taxonomy" id="670483"/>
    <lineage>
        <taxon>Eukaryota</taxon>
        <taxon>Fungi</taxon>
        <taxon>Dikarya</taxon>
        <taxon>Basidiomycota</taxon>
        <taxon>Agaricomycotina</taxon>
        <taxon>Agaricomycetes</taxon>
        <taxon>Gloeophyllales</taxon>
        <taxon>Gloeophyllaceae</taxon>
        <taxon>Gloeophyllum</taxon>
    </lineage>
</organism>
<keyword evidence="2 5" id="KW-0489">Methyltransferase</keyword>
<evidence type="ECO:0000256" key="2">
    <source>
        <dbReference type="ARBA" id="ARBA00022603"/>
    </source>
</evidence>
<dbReference type="PANTHER" id="PTHR32183:SF11">
    <property type="entry name" value="THIOL METHYLTRANSFERASE 2-RELATED"/>
    <property type="match status" value="1"/>
</dbReference>
<dbReference type="GeneID" id="19298583"/>
<dbReference type="InterPro" id="IPR008854">
    <property type="entry name" value="TPMT"/>
</dbReference>
<dbReference type="PANTHER" id="PTHR32183">
    <property type="match status" value="1"/>
</dbReference>
<dbReference type="Pfam" id="PF05724">
    <property type="entry name" value="TPMT"/>
    <property type="match status" value="1"/>
</dbReference>
<reference evidence="5 6" key="1">
    <citation type="journal article" date="2012" name="Science">
        <title>The Paleozoic origin of enzymatic lignin decomposition reconstructed from 31 fungal genomes.</title>
        <authorList>
            <person name="Floudas D."/>
            <person name="Binder M."/>
            <person name="Riley R."/>
            <person name="Barry K."/>
            <person name="Blanchette R.A."/>
            <person name="Henrissat B."/>
            <person name="Martinez A.T."/>
            <person name="Otillar R."/>
            <person name="Spatafora J.W."/>
            <person name="Yadav J.S."/>
            <person name="Aerts A."/>
            <person name="Benoit I."/>
            <person name="Boyd A."/>
            <person name="Carlson A."/>
            <person name="Copeland A."/>
            <person name="Coutinho P.M."/>
            <person name="de Vries R.P."/>
            <person name="Ferreira P."/>
            <person name="Findley K."/>
            <person name="Foster B."/>
            <person name="Gaskell J."/>
            <person name="Glotzer D."/>
            <person name="Gorecki P."/>
            <person name="Heitman J."/>
            <person name="Hesse C."/>
            <person name="Hori C."/>
            <person name="Igarashi K."/>
            <person name="Jurgens J.A."/>
            <person name="Kallen N."/>
            <person name="Kersten P."/>
            <person name="Kohler A."/>
            <person name="Kuees U."/>
            <person name="Kumar T.K.A."/>
            <person name="Kuo A."/>
            <person name="LaButti K."/>
            <person name="Larrondo L.F."/>
            <person name="Lindquist E."/>
            <person name="Ling A."/>
            <person name="Lombard V."/>
            <person name="Lucas S."/>
            <person name="Lundell T."/>
            <person name="Martin R."/>
            <person name="McLaughlin D.J."/>
            <person name="Morgenstern I."/>
            <person name="Morin E."/>
            <person name="Murat C."/>
            <person name="Nagy L.G."/>
            <person name="Nolan M."/>
            <person name="Ohm R.A."/>
            <person name="Patyshakuliyeva A."/>
            <person name="Rokas A."/>
            <person name="Ruiz-Duenas F.J."/>
            <person name="Sabat G."/>
            <person name="Salamov A."/>
            <person name="Samejima M."/>
            <person name="Schmutz J."/>
            <person name="Slot J.C."/>
            <person name="St John F."/>
            <person name="Stenlid J."/>
            <person name="Sun H."/>
            <person name="Sun S."/>
            <person name="Syed K."/>
            <person name="Tsang A."/>
            <person name="Wiebenga A."/>
            <person name="Young D."/>
            <person name="Pisabarro A."/>
            <person name="Eastwood D.C."/>
            <person name="Martin F."/>
            <person name="Cullen D."/>
            <person name="Grigoriev I.V."/>
            <person name="Hibbett D.S."/>
        </authorList>
    </citation>
    <scope>NUCLEOTIDE SEQUENCE [LARGE SCALE GENOMIC DNA]</scope>
    <source>
        <strain evidence="5 6">ATCC 11539</strain>
    </source>
</reference>
<evidence type="ECO:0000256" key="4">
    <source>
        <dbReference type="ARBA" id="ARBA00022691"/>
    </source>
</evidence>
<keyword evidence="1" id="KW-0597">Phosphoprotein</keyword>
<keyword evidence="6" id="KW-1185">Reference proteome</keyword>
<dbReference type="GO" id="GO:0008757">
    <property type="term" value="F:S-adenosylmethionine-dependent methyltransferase activity"/>
    <property type="evidence" value="ECO:0007669"/>
    <property type="project" value="InterPro"/>
</dbReference>
<name>S7RXD1_GLOTA</name>
<protein>
    <submittedName>
        <fullName evidence="5">S-adenosyl-L-methionine-dependent methyltransferase</fullName>
    </submittedName>
</protein>
<dbReference type="Proteomes" id="UP000030669">
    <property type="component" value="Unassembled WGS sequence"/>
</dbReference>
<dbReference type="eggNOG" id="ENOG502QS1V">
    <property type="taxonomic scope" value="Eukaryota"/>
</dbReference>
<sequence>MTSKPTPLANPSDMMKIKQLIAEDHLGGWDKAWQNKVTPWDAGQVQPPLRDLIEQNQVPLPKSGRALVPGCGKGYDAVFIASSLGLNTLGADISATAVRSASEYLGTLPSAPAGKVEFKALDFFAFTVPEDEKFDLVYDYAFFVAIPPTMRPDWGRKMTELVKSGGYLITLMFPMDQPKDAQGPPHYVEFEHYAEALGDGWEKVFDVIPKRSLENHIGRDRLVVWLRK</sequence>
<dbReference type="GO" id="GO:0032259">
    <property type="term" value="P:methylation"/>
    <property type="evidence" value="ECO:0007669"/>
    <property type="project" value="UniProtKB-KW"/>
</dbReference>
<dbReference type="OrthoDB" id="276151at2759"/>
<dbReference type="OMA" id="EQTFFCA"/>
<dbReference type="EMBL" id="KB469297">
    <property type="protein sequence ID" value="EPQ59560.1"/>
    <property type="molecule type" value="Genomic_DNA"/>
</dbReference>